<evidence type="ECO:0000256" key="3">
    <source>
        <dbReference type="SAM" id="SignalP"/>
    </source>
</evidence>
<keyword evidence="2" id="KW-0812">Transmembrane</keyword>
<reference evidence="4" key="1">
    <citation type="submission" date="2022-01" db="EMBL/GenBank/DDBJ databases">
        <authorList>
            <person name="Braso-Vives M."/>
        </authorList>
    </citation>
    <scope>NUCLEOTIDE SEQUENCE</scope>
</reference>
<accession>A0A8K0ADN1</accession>
<keyword evidence="5" id="KW-1185">Reference proteome</keyword>
<feature type="chain" id="PRO_5035469524" evidence="3">
    <location>
        <begin position="20"/>
        <end position="213"/>
    </location>
</feature>
<feature type="compositionally biased region" description="Low complexity" evidence="1">
    <location>
        <begin position="56"/>
        <end position="74"/>
    </location>
</feature>
<dbReference type="EMBL" id="OV696694">
    <property type="protein sequence ID" value="CAH1273409.1"/>
    <property type="molecule type" value="Genomic_DNA"/>
</dbReference>
<protein>
    <submittedName>
        <fullName evidence="4">Hypp5127 protein</fullName>
    </submittedName>
</protein>
<keyword evidence="2" id="KW-0472">Membrane</keyword>
<evidence type="ECO:0000256" key="2">
    <source>
        <dbReference type="SAM" id="Phobius"/>
    </source>
</evidence>
<sequence length="213" mass="20930">MKYLAVLLCMSGMAAICLGQGTTVDATTADATTADATTVDTTDATTVSVPATAAPAVSGASATGTGPTDAAATQAGGGGAGGSTVAPGTTAAPVSCLNCTGNDTDASDVCGGGVSTIIGGRVTCAACWVYRDESTASGEITITRGCALEASHTCDEENKSEQCDTANGITRCRQCCTEDECNDELLGNGAADVHVSIVVTVASALFAILALWQ</sequence>
<gene>
    <name evidence="4" type="primary">Hypp5127</name>
    <name evidence="4" type="ORF">BLAG_LOCUS24768</name>
</gene>
<keyword evidence="3" id="KW-0732">Signal</keyword>
<evidence type="ECO:0000256" key="1">
    <source>
        <dbReference type="SAM" id="MobiDB-lite"/>
    </source>
</evidence>
<dbReference type="OrthoDB" id="10068500at2759"/>
<evidence type="ECO:0000313" key="4">
    <source>
        <dbReference type="EMBL" id="CAH1273409.1"/>
    </source>
</evidence>
<dbReference type="Proteomes" id="UP000838412">
    <property type="component" value="Chromosome 9"/>
</dbReference>
<feature type="region of interest" description="Disordered" evidence="1">
    <location>
        <begin position="56"/>
        <end position="84"/>
    </location>
</feature>
<keyword evidence="2" id="KW-1133">Transmembrane helix</keyword>
<proteinExistence type="predicted"/>
<feature type="signal peptide" evidence="3">
    <location>
        <begin position="1"/>
        <end position="19"/>
    </location>
</feature>
<evidence type="ECO:0000313" key="5">
    <source>
        <dbReference type="Proteomes" id="UP000838412"/>
    </source>
</evidence>
<dbReference type="AlphaFoldDB" id="A0A8K0ADN1"/>
<feature type="transmembrane region" description="Helical" evidence="2">
    <location>
        <begin position="193"/>
        <end position="212"/>
    </location>
</feature>
<organism evidence="4 5">
    <name type="scientific">Branchiostoma lanceolatum</name>
    <name type="common">Common lancelet</name>
    <name type="synonym">Amphioxus lanceolatum</name>
    <dbReference type="NCBI Taxonomy" id="7740"/>
    <lineage>
        <taxon>Eukaryota</taxon>
        <taxon>Metazoa</taxon>
        <taxon>Chordata</taxon>
        <taxon>Cephalochordata</taxon>
        <taxon>Leptocardii</taxon>
        <taxon>Amphioxiformes</taxon>
        <taxon>Branchiostomatidae</taxon>
        <taxon>Branchiostoma</taxon>
    </lineage>
</organism>
<name>A0A8K0ADN1_BRALA</name>